<dbReference type="VEuPathDB" id="TriTrypDB:LdCL_060005400"/>
<evidence type="ECO:0000256" key="1">
    <source>
        <dbReference type="SAM" id="MobiDB-lite"/>
    </source>
</evidence>
<comment type="caution">
    <text evidence="2">The sequence shown here is derived from an EMBL/GenBank/DDBJ whole genome shotgun (WGS) entry which is preliminary data.</text>
</comment>
<dbReference type="AlphaFoldDB" id="A0A504XGH2"/>
<accession>A0A504XGH2</accession>
<reference evidence="3" key="1">
    <citation type="submission" date="2019-02" db="EMBL/GenBank/DDBJ databases">
        <title>FDA dAtabase for Regulatory Grade micrObial Sequences (FDA-ARGOS): Supporting development and validation of Infectious Disease Dx tests.</title>
        <authorList>
            <person name="Duncan R."/>
            <person name="Fisher C."/>
            <person name="Tallon L."/>
            <person name="Sadzewicz L."/>
            <person name="Sengamalay N."/>
            <person name="Ott S."/>
            <person name="Godinez A."/>
            <person name="Nagaraj S."/>
            <person name="Vavikolanu K."/>
            <person name="Vyas G."/>
            <person name="Nadendla S."/>
            <person name="Aluvathingal J."/>
            <person name="Sichtig H."/>
        </authorList>
    </citation>
    <scope>NUCLEOTIDE SEQUENCE [LARGE SCALE GENOMIC DNA]</scope>
    <source>
        <strain evidence="3">FDAARGOS_360</strain>
    </source>
</reference>
<protein>
    <submittedName>
        <fullName evidence="2">Uncharacterized protein</fullName>
    </submittedName>
</protein>
<name>A0A504XGH2_LEIDO</name>
<organism evidence="2 3">
    <name type="scientific">Leishmania donovani</name>
    <dbReference type="NCBI Taxonomy" id="5661"/>
    <lineage>
        <taxon>Eukaryota</taxon>
        <taxon>Discoba</taxon>
        <taxon>Euglenozoa</taxon>
        <taxon>Kinetoplastea</taxon>
        <taxon>Metakinetoplastina</taxon>
        <taxon>Trypanosomatida</taxon>
        <taxon>Trypanosomatidae</taxon>
        <taxon>Leishmaniinae</taxon>
        <taxon>Leishmania</taxon>
    </lineage>
</organism>
<dbReference type="VEuPathDB" id="TriTrypDB:LdBPK_060050.1"/>
<proteinExistence type="predicted"/>
<sequence>MSAGSKNFYASMVLKSNYPDAPAADGDGGAPKKGPQPYRSPCYNSAQTHRRLYADAAFFAATSLQSPQMLQAHVPRPTVLIPMAGHETIESSKQSGKIYTHNPTPLPAHPVRVPLAEHHMESSSFTSPYITAMHLAPLP</sequence>
<evidence type="ECO:0000313" key="2">
    <source>
        <dbReference type="EMBL" id="TPP43957.1"/>
    </source>
</evidence>
<evidence type="ECO:0000313" key="3">
    <source>
        <dbReference type="Proteomes" id="UP000318821"/>
    </source>
</evidence>
<gene>
    <name evidence="2" type="ORF">CGC20_21735</name>
</gene>
<dbReference type="EMBL" id="RHLD01000055">
    <property type="protein sequence ID" value="TPP43957.1"/>
    <property type="molecule type" value="Genomic_DNA"/>
</dbReference>
<dbReference type="VEuPathDB" id="TriTrypDB:LDHU3_06.0080"/>
<dbReference type="Proteomes" id="UP000318821">
    <property type="component" value="Unassembled WGS sequence"/>
</dbReference>
<feature type="region of interest" description="Disordered" evidence="1">
    <location>
        <begin position="20"/>
        <end position="43"/>
    </location>
</feature>